<dbReference type="OrthoDB" id="2831558at2759"/>
<organism evidence="1 2">
    <name type="scientific">Helicocarpus griseus UAMH5409</name>
    <dbReference type="NCBI Taxonomy" id="1447875"/>
    <lineage>
        <taxon>Eukaryota</taxon>
        <taxon>Fungi</taxon>
        <taxon>Dikarya</taxon>
        <taxon>Ascomycota</taxon>
        <taxon>Pezizomycotina</taxon>
        <taxon>Eurotiomycetes</taxon>
        <taxon>Eurotiomycetidae</taxon>
        <taxon>Onygenales</taxon>
        <taxon>Ajellomycetaceae</taxon>
        <taxon>Helicocarpus</taxon>
    </lineage>
</organism>
<keyword evidence="2" id="KW-1185">Reference proteome</keyword>
<comment type="caution">
    <text evidence="1">The sequence shown here is derived from an EMBL/GenBank/DDBJ whole genome shotgun (WGS) entry which is preliminary data.</text>
</comment>
<sequence>MAVDKALVQPFHHWHRTWKDGAVLFRNELIDLATHWQTLRFQGARPYSLPSQERVAAHQHDLSSFYKM</sequence>
<protein>
    <submittedName>
        <fullName evidence="1">Uncharacterized protein</fullName>
    </submittedName>
</protein>
<dbReference type="AlphaFoldDB" id="A0A2B7WII4"/>
<name>A0A2B7WII4_9EURO</name>
<accession>A0A2B7WII4</accession>
<dbReference type="EMBL" id="PDNB01000276">
    <property type="protein sequence ID" value="PGG96555.1"/>
    <property type="molecule type" value="Genomic_DNA"/>
</dbReference>
<evidence type="ECO:0000313" key="1">
    <source>
        <dbReference type="EMBL" id="PGG96555.1"/>
    </source>
</evidence>
<proteinExistence type="predicted"/>
<reference evidence="1 2" key="1">
    <citation type="submission" date="2017-10" db="EMBL/GenBank/DDBJ databases">
        <title>Comparative genomics in systemic dimorphic fungi from Ajellomycetaceae.</title>
        <authorList>
            <person name="Munoz J.F."/>
            <person name="Mcewen J.G."/>
            <person name="Clay O.K."/>
            <person name="Cuomo C.A."/>
        </authorList>
    </citation>
    <scope>NUCLEOTIDE SEQUENCE [LARGE SCALE GENOMIC DNA]</scope>
    <source>
        <strain evidence="1 2">UAMH5409</strain>
    </source>
</reference>
<dbReference type="Proteomes" id="UP000223968">
    <property type="component" value="Unassembled WGS sequence"/>
</dbReference>
<evidence type="ECO:0000313" key="2">
    <source>
        <dbReference type="Proteomes" id="UP000223968"/>
    </source>
</evidence>
<gene>
    <name evidence="1" type="ORF">AJ79_09535</name>
</gene>